<gene>
    <name evidence="1" type="ORF">C8034_v002898</name>
</gene>
<name>A0A4R8TVI2_9PEZI</name>
<dbReference type="AlphaFoldDB" id="A0A4R8TVI2"/>
<dbReference type="Proteomes" id="UP000295604">
    <property type="component" value="Unassembled WGS sequence"/>
</dbReference>
<sequence length="73" mass="8290">MQALRLTDCEASEARRHLYTASLLGEIRQRGTRLAPLRSVALAELRWSRSLGQRRGVPARFVVAYTWDAHVPT</sequence>
<comment type="caution">
    <text evidence="1">The sequence shown here is derived from an EMBL/GenBank/DDBJ whole genome shotgun (WGS) entry which is preliminary data.</text>
</comment>
<keyword evidence="2" id="KW-1185">Reference proteome</keyword>
<proteinExistence type="predicted"/>
<evidence type="ECO:0000313" key="1">
    <source>
        <dbReference type="EMBL" id="TEA22570.1"/>
    </source>
</evidence>
<dbReference type="EMBL" id="QAPF01000004">
    <property type="protein sequence ID" value="TEA22570.1"/>
    <property type="molecule type" value="Genomic_DNA"/>
</dbReference>
<evidence type="ECO:0000313" key="2">
    <source>
        <dbReference type="Proteomes" id="UP000295604"/>
    </source>
</evidence>
<organism evidence="1 2">
    <name type="scientific">Colletotrichum sidae</name>
    <dbReference type="NCBI Taxonomy" id="1347389"/>
    <lineage>
        <taxon>Eukaryota</taxon>
        <taxon>Fungi</taxon>
        <taxon>Dikarya</taxon>
        <taxon>Ascomycota</taxon>
        <taxon>Pezizomycotina</taxon>
        <taxon>Sordariomycetes</taxon>
        <taxon>Hypocreomycetidae</taxon>
        <taxon>Glomerellales</taxon>
        <taxon>Glomerellaceae</taxon>
        <taxon>Colletotrichum</taxon>
        <taxon>Colletotrichum orbiculare species complex</taxon>
    </lineage>
</organism>
<protein>
    <submittedName>
        <fullName evidence="1">Uncharacterized protein</fullName>
    </submittedName>
</protein>
<reference evidence="1 2" key="1">
    <citation type="submission" date="2018-11" db="EMBL/GenBank/DDBJ databases">
        <title>Genome sequence and assembly of Colletotrichum sidae.</title>
        <authorList>
            <person name="Gan P."/>
            <person name="Shirasu K."/>
        </authorList>
    </citation>
    <scope>NUCLEOTIDE SEQUENCE [LARGE SCALE GENOMIC DNA]</scope>
    <source>
        <strain evidence="1 2">CBS 518.97</strain>
    </source>
</reference>
<accession>A0A4R8TVI2</accession>